<dbReference type="EMBL" id="JAAAMG010000016">
    <property type="protein sequence ID" value="NDW06330.1"/>
    <property type="molecule type" value="Genomic_DNA"/>
</dbReference>
<reference evidence="2 3" key="1">
    <citation type="submission" date="2020-01" db="EMBL/GenBank/DDBJ databases">
        <title>Jiella pacifica sp. nov.</title>
        <authorList>
            <person name="Xue Z."/>
            <person name="Zhu S."/>
            <person name="Chen J."/>
            <person name="Yang J."/>
        </authorList>
    </citation>
    <scope>NUCLEOTIDE SEQUENCE [LARGE SCALE GENOMIC DNA]</scope>
    <source>
        <strain evidence="2 3">40Bstr34</strain>
    </source>
</reference>
<feature type="region of interest" description="Disordered" evidence="1">
    <location>
        <begin position="66"/>
        <end position="92"/>
    </location>
</feature>
<comment type="caution">
    <text evidence="2">The sequence shown here is derived from an EMBL/GenBank/DDBJ whole genome shotgun (WGS) entry which is preliminary data.</text>
</comment>
<dbReference type="Proteomes" id="UP000469011">
    <property type="component" value="Unassembled WGS sequence"/>
</dbReference>
<accession>A0A6N9T514</accession>
<evidence type="ECO:0000313" key="3">
    <source>
        <dbReference type="Proteomes" id="UP000469011"/>
    </source>
</evidence>
<gene>
    <name evidence="2" type="ORF">GTK09_18060</name>
</gene>
<keyword evidence="3" id="KW-1185">Reference proteome</keyword>
<protein>
    <submittedName>
        <fullName evidence="2">Uncharacterized protein</fullName>
    </submittedName>
</protein>
<feature type="compositionally biased region" description="Polar residues" evidence="1">
    <location>
        <begin position="71"/>
        <end position="92"/>
    </location>
</feature>
<proteinExistence type="predicted"/>
<evidence type="ECO:0000256" key="1">
    <source>
        <dbReference type="SAM" id="MobiDB-lite"/>
    </source>
</evidence>
<evidence type="ECO:0000313" key="2">
    <source>
        <dbReference type="EMBL" id="NDW06330.1"/>
    </source>
</evidence>
<organism evidence="2 3">
    <name type="scientific">Jiella pacifica</name>
    <dbReference type="NCBI Taxonomy" id="2696469"/>
    <lineage>
        <taxon>Bacteria</taxon>
        <taxon>Pseudomonadati</taxon>
        <taxon>Pseudomonadota</taxon>
        <taxon>Alphaproteobacteria</taxon>
        <taxon>Hyphomicrobiales</taxon>
        <taxon>Aurantimonadaceae</taxon>
        <taxon>Jiella</taxon>
    </lineage>
</organism>
<dbReference type="RefSeq" id="WP_163464873.1">
    <property type="nucleotide sequence ID" value="NZ_JAAAMG010000016.1"/>
</dbReference>
<dbReference type="AlphaFoldDB" id="A0A6N9T514"/>
<name>A0A6N9T514_9HYPH</name>
<sequence>MHGSDKVWPQTNMAEMRILPQSRHLLPEGVLLDPSSLSAGFITENQAFAGPGRISVERWRLATREIGASPDGNSQAVPPAQPVQSVNDPGIA</sequence>